<dbReference type="Proteomes" id="UP001226651">
    <property type="component" value="Chromosome"/>
</dbReference>
<accession>A0ABY8YCQ0</accession>
<sequence>MHNDYIRHPMLLGYRQIEGLWLPNDWFNETQRLTYLIKHWQVNCRVYRFEQGDVLCFTESKTVDCSSIEGWPLIRYGRLYSTAPLDNDEIKKLPYADLALVRSGVVTTLLFSQAKPLSLADYLDIKEIAFEETDNYANLYEIKPQALSEEQNIRTIIGGNIPPAADQQKQFIKTAFNNVSSSSQTQIPHVKASLSLTQKIINKFLTPQSREAMRDPSKTASQLSPWQHWLNKLSIKSGLASMMSKQQADYINKMMKMFEDGNVDQALRHGIPLSQSQENQETTPSPYLGRLKGRNKLEISAASQGHKSLYLGDELQNYLKQLYRQQFIKLDKAGCNEEALFVLAELLQEKEEALSYLESFQRYQHAAELARLWGMQPDRIIRLYCLAGDIDSAVIYARLHNAFSYIVLQLQEKHPTIADKMREEWAEYLVDCEDYLQAIDIIWPLNNELSRNKAKHWLEIAYQAGGELSLRSLVKSVFLLPDTFHLYQDDIKKVCNDPLATIQRAILAREVLALPKQTKLTEQLINQLIRPIIVDQYGANSVLERKEISQLIHKSTNKLLKTDIPHNDIPEAKRYSLDAQNHFISATIPKQGLYAIYDMVALNDHQYLIALGESGVLLTDKAGKKLWHNLTPTYHIVIAENHQSALLLAPRGGYFQIHSLAITTQSIQELGILKCTVFARLFDGVFWTIAVNNTVQVVDIKNDFKIVWNVDALNGDVIEILRHNNTEYWLINSEPKERWLYILPERRLTQRESLLHHLNEGLKYDFISNSYYDVKYDKCVLASASSHYTQRLQLPNTQSIEEQRTFYLIKKTATLIYWQKDEFTIFRLYNNKNHCTFELKWPTDLAPQYRNEFNQWCFFDKTGRLVHLNWDSGRVNTLSLLLK</sequence>
<reference evidence="2 3" key="1">
    <citation type="submission" date="2023-06" db="EMBL/GenBank/DDBJ databases">
        <title>Proteus appendicitidis sp. nov., isolated from the appendiceal pus of an appendicitis patient in Yongzhou, China.</title>
        <authorList>
            <person name="Cai X."/>
        </authorList>
    </citation>
    <scope>NUCLEOTIDE SEQUENCE [LARGE SCALE GENOMIC DNA]</scope>
    <source>
        <strain evidence="2 3">HZ0627</strain>
    </source>
</reference>
<dbReference type="Pfam" id="PF19922">
    <property type="entry name" value="bpX6"/>
    <property type="match status" value="1"/>
</dbReference>
<keyword evidence="3" id="KW-1185">Reference proteome</keyword>
<organism evidence="2 3">
    <name type="scientific">Proteus appendicitidis</name>
    <dbReference type="NCBI Taxonomy" id="3034648"/>
    <lineage>
        <taxon>Bacteria</taxon>
        <taxon>Pseudomonadati</taxon>
        <taxon>Pseudomonadota</taxon>
        <taxon>Gammaproteobacteria</taxon>
        <taxon>Enterobacterales</taxon>
        <taxon>Morganellaceae</taxon>
        <taxon>Proteus</taxon>
    </lineage>
</organism>
<dbReference type="EMBL" id="CP127389">
    <property type="protein sequence ID" value="WIV90102.1"/>
    <property type="molecule type" value="Genomic_DNA"/>
</dbReference>
<dbReference type="InterPro" id="IPR045547">
    <property type="entry name" value="bpX6"/>
</dbReference>
<gene>
    <name evidence="2" type="ORF">QQS39_08890</name>
</gene>
<protein>
    <submittedName>
        <fullName evidence="2">BpX6 domain-containing protein</fullName>
    </submittedName>
</protein>
<proteinExistence type="predicted"/>
<feature type="domain" description="MoxR-vWA-beta-propeller ternary system" evidence="1">
    <location>
        <begin position="6"/>
        <end position="173"/>
    </location>
</feature>
<evidence type="ECO:0000259" key="1">
    <source>
        <dbReference type="Pfam" id="PF19922"/>
    </source>
</evidence>
<name>A0ABY8YCQ0_9GAMM</name>
<evidence type="ECO:0000313" key="3">
    <source>
        <dbReference type="Proteomes" id="UP001226651"/>
    </source>
</evidence>
<dbReference type="RefSeq" id="WP_285805781.1">
    <property type="nucleotide sequence ID" value="NZ_CP127389.1"/>
</dbReference>
<evidence type="ECO:0000313" key="2">
    <source>
        <dbReference type="EMBL" id="WIV90102.1"/>
    </source>
</evidence>